<evidence type="ECO:0000313" key="10">
    <source>
        <dbReference type="Proteomes" id="UP000823604"/>
    </source>
</evidence>
<evidence type="ECO:0000256" key="5">
    <source>
        <dbReference type="ARBA" id="ARBA00022833"/>
    </source>
</evidence>
<comment type="caution">
    <text evidence="9">The sequence shown here is derived from an EMBL/GenBank/DDBJ whole genome shotgun (WGS) entry which is preliminary data.</text>
</comment>
<dbReference type="SUPFAM" id="SSF51261">
    <property type="entry name" value="Duplicated hybrid motif"/>
    <property type="match status" value="1"/>
</dbReference>
<proteinExistence type="predicted"/>
<evidence type="ECO:0000259" key="8">
    <source>
        <dbReference type="Pfam" id="PF01551"/>
    </source>
</evidence>
<dbReference type="InterPro" id="IPR016047">
    <property type="entry name" value="M23ase_b-sheet_dom"/>
</dbReference>
<dbReference type="Gene3D" id="2.70.70.10">
    <property type="entry name" value="Glucose Permease (Domain IIA)"/>
    <property type="match status" value="1"/>
</dbReference>
<dbReference type="AlphaFoldDB" id="A0A9D9IJG4"/>
<protein>
    <submittedName>
        <fullName evidence="9">Peptidoglycan DD-metalloendopeptidase family protein</fullName>
    </submittedName>
</protein>
<evidence type="ECO:0000256" key="7">
    <source>
        <dbReference type="SAM" id="SignalP"/>
    </source>
</evidence>
<gene>
    <name evidence="9" type="ORF">IAB81_08225</name>
</gene>
<evidence type="ECO:0000256" key="1">
    <source>
        <dbReference type="ARBA" id="ARBA00001947"/>
    </source>
</evidence>
<dbReference type="InterPro" id="IPR050570">
    <property type="entry name" value="Cell_wall_metabolism_enzyme"/>
</dbReference>
<keyword evidence="4" id="KW-0378">Hydrolase</keyword>
<dbReference type="Gene3D" id="3.10.450.350">
    <property type="match status" value="2"/>
</dbReference>
<dbReference type="GO" id="GO:0046872">
    <property type="term" value="F:metal ion binding"/>
    <property type="evidence" value="ECO:0007669"/>
    <property type="project" value="UniProtKB-KW"/>
</dbReference>
<keyword evidence="7" id="KW-0732">Signal</keyword>
<dbReference type="Proteomes" id="UP000823604">
    <property type="component" value="Unassembled WGS sequence"/>
</dbReference>
<reference evidence="9" key="2">
    <citation type="journal article" date="2021" name="PeerJ">
        <title>Extensive microbial diversity within the chicken gut microbiome revealed by metagenomics and culture.</title>
        <authorList>
            <person name="Gilroy R."/>
            <person name="Ravi A."/>
            <person name="Getino M."/>
            <person name="Pursley I."/>
            <person name="Horton D.L."/>
            <person name="Alikhan N.F."/>
            <person name="Baker D."/>
            <person name="Gharbi K."/>
            <person name="Hall N."/>
            <person name="Watson M."/>
            <person name="Adriaenssens E.M."/>
            <person name="Foster-Nyarko E."/>
            <person name="Jarju S."/>
            <person name="Secka A."/>
            <person name="Antonio M."/>
            <person name="Oren A."/>
            <person name="Chaudhuri R.R."/>
            <person name="La Ragione R."/>
            <person name="Hildebrand F."/>
            <person name="Pallen M.J."/>
        </authorList>
    </citation>
    <scope>NUCLEOTIDE SEQUENCE</scope>
    <source>
        <strain evidence="9">B1-8020</strain>
    </source>
</reference>
<dbReference type="PANTHER" id="PTHR21666:SF288">
    <property type="entry name" value="CELL DIVISION PROTEIN YTFB"/>
    <property type="match status" value="1"/>
</dbReference>
<feature type="domain" description="M23ase beta-sheet core" evidence="8">
    <location>
        <begin position="279"/>
        <end position="375"/>
    </location>
</feature>
<accession>A0A9D9IJG4</accession>
<evidence type="ECO:0000313" key="9">
    <source>
        <dbReference type="EMBL" id="MBO8473592.1"/>
    </source>
</evidence>
<dbReference type="GO" id="GO:0006508">
    <property type="term" value="P:proteolysis"/>
    <property type="evidence" value="ECO:0007669"/>
    <property type="project" value="UniProtKB-KW"/>
</dbReference>
<keyword evidence="6" id="KW-0482">Metalloprotease</keyword>
<name>A0A9D9IJG4_9BACT</name>
<dbReference type="CDD" id="cd12797">
    <property type="entry name" value="M23_peptidase"/>
    <property type="match status" value="1"/>
</dbReference>
<dbReference type="InterPro" id="IPR011055">
    <property type="entry name" value="Dup_hybrid_motif"/>
</dbReference>
<organism evidence="9 10">
    <name type="scientific">Candidatus Merdivivens pullicola</name>
    <dbReference type="NCBI Taxonomy" id="2840872"/>
    <lineage>
        <taxon>Bacteria</taxon>
        <taxon>Pseudomonadati</taxon>
        <taxon>Bacteroidota</taxon>
        <taxon>Bacteroidia</taxon>
        <taxon>Bacteroidales</taxon>
        <taxon>Muribaculaceae</taxon>
        <taxon>Muribaculaceae incertae sedis</taxon>
        <taxon>Candidatus Merdivivens</taxon>
    </lineage>
</organism>
<dbReference type="PANTHER" id="PTHR21666">
    <property type="entry name" value="PEPTIDASE-RELATED"/>
    <property type="match status" value="1"/>
</dbReference>
<sequence>MSNVKKILTALLVPCLAACAGGENVAVDNEELAGIEDSVRRNELGIPLDGYDTYEERVERGDFFSTILNGYGVSNQRIYKISESIKDTFDIRDIRVGNEYTAYVSQADTSLGFWVYSIDKRRSLVIDISDPDTVEAFVFRKQMEAVPRYTDVSIENSLWYDMVQAGASPLLILKLSDIYAWTVDFFALQKGDTFRVLYDEIMCDGEVFEIGDVRYVEFVHNGELFPSIMFDQGDGGNIYWNEKAESMRKAFLKAPLNYSRISSGFSYARRHPVTRKVQPHTGVDYAAPTGTPVMSVGDGTVIECRYRGANGNIVKIRHNSIYTTAYLHLSRFAKGMYVGKRVRQGDVIGYVGSTGRSTGPHLDYRIWKNGTPINPLKMESPSEEPLKKENMEAFMAVMASYKSGIDSVYAEKLYEEAMEFFSSPLADDVESVPQGQDH</sequence>
<evidence type="ECO:0000256" key="3">
    <source>
        <dbReference type="ARBA" id="ARBA00022723"/>
    </source>
</evidence>
<evidence type="ECO:0000256" key="2">
    <source>
        <dbReference type="ARBA" id="ARBA00022670"/>
    </source>
</evidence>
<feature type="chain" id="PRO_5039535763" evidence="7">
    <location>
        <begin position="21"/>
        <end position="438"/>
    </location>
</feature>
<dbReference type="GO" id="GO:0004222">
    <property type="term" value="F:metalloendopeptidase activity"/>
    <property type="evidence" value="ECO:0007669"/>
    <property type="project" value="TreeGrafter"/>
</dbReference>
<dbReference type="FunFam" id="2.70.70.10:FF:000002">
    <property type="entry name" value="Murein DD-endopeptidase MepM"/>
    <property type="match status" value="1"/>
</dbReference>
<reference evidence="9" key="1">
    <citation type="submission" date="2020-10" db="EMBL/GenBank/DDBJ databases">
        <authorList>
            <person name="Gilroy R."/>
        </authorList>
    </citation>
    <scope>NUCLEOTIDE SEQUENCE</scope>
    <source>
        <strain evidence="9">B1-8020</strain>
    </source>
</reference>
<evidence type="ECO:0000256" key="4">
    <source>
        <dbReference type="ARBA" id="ARBA00022801"/>
    </source>
</evidence>
<evidence type="ECO:0000256" key="6">
    <source>
        <dbReference type="ARBA" id="ARBA00023049"/>
    </source>
</evidence>
<keyword evidence="5" id="KW-0862">Zinc</keyword>
<dbReference type="Pfam" id="PF01551">
    <property type="entry name" value="Peptidase_M23"/>
    <property type="match status" value="1"/>
</dbReference>
<keyword evidence="3" id="KW-0479">Metal-binding</keyword>
<dbReference type="EMBL" id="JADIMA010000082">
    <property type="protein sequence ID" value="MBO8473592.1"/>
    <property type="molecule type" value="Genomic_DNA"/>
</dbReference>
<keyword evidence="2" id="KW-0645">Protease</keyword>
<comment type="cofactor">
    <cofactor evidence="1">
        <name>Zn(2+)</name>
        <dbReference type="ChEBI" id="CHEBI:29105"/>
    </cofactor>
</comment>
<feature type="signal peptide" evidence="7">
    <location>
        <begin position="1"/>
        <end position="20"/>
    </location>
</feature>